<dbReference type="Pfam" id="PF17963">
    <property type="entry name" value="Big_9"/>
    <property type="match status" value="3"/>
</dbReference>
<dbReference type="PRINTS" id="PR00313">
    <property type="entry name" value="CABNDNGRPT"/>
</dbReference>
<dbReference type="eggNOG" id="COG2911">
    <property type="taxonomic scope" value="Bacteria"/>
</dbReference>
<dbReference type="GO" id="GO:0005576">
    <property type="term" value="C:extracellular region"/>
    <property type="evidence" value="ECO:0007669"/>
    <property type="project" value="UniProtKB-SubCell"/>
</dbReference>
<feature type="region of interest" description="Disordered" evidence="3">
    <location>
        <begin position="2094"/>
        <end position="2117"/>
    </location>
</feature>
<name>Q3B5W4_CHLL3</name>
<dbReference type="eggNOG" id="COG4932">
    <property type="taxonomic scope" value="Bacteria"/>
</dbReference>
<feature type="domain" description="RapA2 cadherin-like" evidence="5">
    <location>
        <begin position="859"/>
        <end position="948"/>
    </location>
</feature>
<dbReference type="Proteomes" id="UP000002709">
    <property type="component" value="Chromosome"/>
</dbReference>
<accession>Q3B5W4</accession>
<feature type="domain" description="DUF4347" evidence="4">
    <location>
        <begin position="44"/>
        <end position="201"/>
    </location>
</feature>
<dbReference type="InterPro" id="IPR001343">
    <property type="entry name" value="Hemolysn_Ca-bd"/>
</dbReference>
<evidence type="ECO:0000259" key="5">
    <source>
        <dbReference type="Pfam" id="PF17803"/>
    </source>
</evidence>
<dbReference type="EMBL" id="CP000096">
    <property type="protein sequence ID" value="ABB23267.1"/>
    <property type="molecule type" value="Genomic_DNA"/>
</dbReference>
<dbReference type="PANTHER" id="PTHR38340:SF1">
    <property type="entry name" value="S-LAYER PROTEIN"/>
    <property type="match status" value="1"/>
</dbReference>
<dbReference type="InterPro" id="IPR013783">
    <property type="entry name" value="Ig-like_fold"/>
</dbReference>
<dbReference type="NCBIfam" id="TIGR01965">
    <property type="entry name" value="VCBS_repeat"/>
    <property type="match status" value="5"/>
</dbReference>
<dbReference type="InterPro" id="IPR006626">
    <property type="entry name" value="PbH1"/>
</dbReference>
<dbReference type="InterPro" id="IPR018511">
    <property type="entry name" value="Hemolysin-typ_Ca-bd_CS"/>
</dbReference>
<dbReference type="Pfam" id="PF14252">
    <property type="entry name" value="DUF4347"/>
    <property type="match status" value="1"/>
</dbReference>
<evidence type="ECO:0000256" key="3">
    <source>
        <dbReference type="SAM" id="MobiDB-lite"/>
    </source>
</evidence>
<dbReference type="InterPro" id="IPR011050">
    <property type="entry name" value="Pectin_lyase_fold/virulence"/>
</dbReference>
<gene>
    <name evidence="6" type="ordered locus">Plut_0379</name>
</gene>
<dbReference type="SUPFAM" id="SSF51126">
    <property type="entry name" value="Pectin lyase-like"/>
    <property type="match status" value="1"/>
</dbReference>
<dbReference type="HOGENOM" id="CLU_222832_0_0_10"/>
<dbReference type="PROSITE" id="PS00330">
    <property type="entry name" value="HEMOLYSIN_CALCIUM"/>
    <property type="match status" value="11"/>
</dbReference>
<evidence type="ECO:0000256" key="1">
    <source>
        <dbReference type="ARBA" id="ARBA00004613"/>
    </source>
</evidence>
<dbReference type="Gene3D" id="2.60.40.10">
    <property type="entry name" value="Immunoglobulins"/>
    <property type="match status" value="1"/>
</dbReference>
<dbReference type="NCBIfam" id="NF012211">
    <property type="entry name" value="tand_rpt_95"/>
    <property type="match status" value="4"/>
</dbReference>
<dbReference type="InterPro" id="IPR025592">
    <property type="entry name" value="DUF4347"/>
</dbReference>
<dbReference type="KEGG" id="plt:Plut_0379"/>
<dbReference type="eggNOG" id="COG3386">
    <property type="taxonomic scope" value="Bacteria"/>
</dbReference>
<keyword evidence="2" id="KW-0964">Secreted</keyword>
<dbReference type="InterPro" id="IPR050557">
    <property type="entry name" value="RTX_toxin/Mannuronan_C5-epim"/>
</dbReference>
<dbReference type="STRING" id="319225.Plut_0379"/>
<dbReference type="eggNOG" id="COG2931">
    <property type="taxonomic scope" value="Bacteria"/>
</dbReference>
<dbReference type="InterPro" id="IPR011049">
    <property type="entry name" value="Serralysin-like_metalloprot_C"/>
</dbReference>
<feature type="compositionally biased region" description="Low complexity" evidence="3">
    <location>
        <begin position="2094"/>
        <end position="2104"/>
    </location>
</feature>
<dbReference type="SMART" id="SM00710">
    <property type="entry name" value="PbH1"/>
    <property type="match status" value="12"/>
</dbReference>
<organism evidence="6 7">
    <name type="scientific">Chlorobium luteolum (strain DSM 273 / BCRC 81028 / 2530)</name>
    <name type="common">Pelodictyon luteolum</name>
    <dbReference type="NCBI Taxonomy" id="319225"/>
    <lineage>
        <taxon>Bacteria</taxon>
        <taxon>Pseudomonadati</taxon>
        <taxon>Chlorobiota</taxon>
        <taxon>Chlorobiia</taxon>
        <taxon>Chlorobiales</taxon>
        <taxon>Chlorobiaceae</taxon>
        <taxon>Chlorobium/Pelodictyon group</taxon>
        <taxon>Pelodictyon</taxon>
    </lineage>
</organism>
<dbReference type="InterPro" id="IPR010221">
    <property type="entry name" value="VCBS_dom"/>
</dbReference>
<proteinExistence type="predicted"/>
<dbReference type="PANTHER" id="PTHR38340">
    <property type="entry name" value="S-LAYER PROTEIN"/>
    <property type="match status" value="1"/>
</dbReference>
<protein>
    <submittedName>
        <fullName evidence="6">VCBS protein</fullName>
    </submittedName>
</protein>
<dbReference type="GO" id="GO:0005509">
    <property type="term" value="F:calcium ion binding"/>
    <property type="evidence" value="ECO:0007669"/>
    <property type="project" value="InterPro"/>
</dbReference>
<dbReference type="Gene3D" id="2.150.10.10">
    <property type="entry name" value="Serralysin-like metalloprotease, C-terminal"/>
    <property type="match status" value="8"/>
</dbReference>
<dbReference type="InterPro" id="IPR040853">
    <property type="entry name" value="RapA2_cadherin-like"/>
</dbReference>
<evidence type="ECO:0000259" key="4">
    <source>
        <dbReference type="Pfam" id="PF14252"/>
    </source>
</evidence>
<feature type="domain" description="RapA2 cadherin-like" evidence="5">
    <location>
        <begin position="981"/>
        <end position="1062"/>
    </location>
</feature>
<reference evidence="7" key="1">
    <citation type="submission" date="2005-08" db="EMBL/GenBank/DDBJ databases">
        <title>Complete sequence of Pelodictyon luteolum DSM 273.</title>
        <authorList>
            <consortium name="US DOE Joint Genome Institute"/>
            <person name="Copeland A."/>
            <person name="Lucas S."/>
            <person name="Lapidus A."/>
            <person name="Barry K."/>
            <person name="Detter J.C."/>
            <person name="Glavina T."/>
            <person name="Hammon N."/>
            <person name="Israni S."/>
            <person name="Pitluck S."/>
            <person name="Bryant D."/>
            <person name="Schmutz J."/>
            <person name="Larimer F."/>
            <person name="Land M."/>
            <person name="Kyrpides N."/>
            <person name="Ivanova N."/>
            <person name="Richardson P."/>
        </authorList>
    </citation>
    <scope>NUCLEOTIDE SEQUENCE [LARGE SCALE GENOMIC DNA]</scope>
    <source>
        <strain evidence="7">DSM 273 / BCRC 81028 / 2530</strain>
    </source>
</reference>
<evidence type="ECO:0000313" key="6">
    <source>
        <dbReference type="EMBL" id="ABB23267.1"/>
    </source>
</evidence>
<dbReference type="SUPFAM" id="SSF51120">
    <property type="entry name" value="beta-Roll"/>
    <property type="match status" value="6"/>
</dbReference>
<dbReference type="Pfam" id="PF17803">
    <property type="entry name" value="Cadherin_4"/>
    <property type="match status" value="2"/>
</dbReference>
<comment type="subcellular location">
    <subcellularLocation>
        <location evidence="1">Secreted</location>
    </subcellularLocation>
</comment>
<dbReference type="Pfam" id="PF00353">
    <property type="entry name" value="HemolysinCabind"/>
    <property type="match status" value="11"/>
</dbReference>
<evidence type="ECO:0000256" key="2">
    <source>
        <dbReference type="ARBA" id="ARBA00022525"/>
    </source>
</evidence>
<evidence type="ECO:0000313" key="7">
    <source>
        <dbReference type="Proteomes" id="UP000002709"/>
    </source>
</evidence>
<keyword evidence="7" id="KW-1185">Reference proteome</keyword>
<sequence>MRGVNPLNLPKMSVAEPHAVCLEQACERAYSDVNKRLTLKSPEVLLYDPGVAEVEVLLAGLDPAVQPLAVQPSDSPQEILAFLISHPQLTALHILGHGGPGAVRFGGVQLNAEDFHVPVDALIQRARLIDIYFWSCRTAQGTEGTTYLQAISENSMANVHASTGLIGETAKGGSWELDVTVSPTVRMPFSSAAREAFEGVLAVTALDNALSVTEQATPTLIDNNVEISGIADSYYLLVSLAGIVSSDQFSFATTVPASPTAGAVYSDSGTIKYYDGSAWSAVATVDSSLDGAGGALKIVFNSSASDAIATAVAQSILYQYSGDDPNVAAREVTYAVYSGSNALVGSSDSTMITVTAVNDAPVNTVSSAVTVAEDTAIAITGLSVADADDTSDITVTLSVTNGTITVAESVTSGLVTTDIGGNGTGTVTLTGTVAEINATLADTGAVSYQGALNYNGSDTLTMLTTDGSLLTDSDTVSITVAAVNDAATFSGDKTGSGNEDGTITGTLAVADAADGLASPLDFSVSTAASNGTATIDATTGAWSYAPTADYNGSDSFTVSVTDGDGNVETQVISVTVAAVNDAATFSGDKTGSGNEDGTITGTLAVADAADGLASPLDFSVSTAASNGTATIDATTGAWSYAPTADYNGSDSFTVSVTDGDGNVETQVISVTVAAVNDAATFSGDKTGSGNEDGTITGTLAVADAADGLASPLDFSVSTAASNGTATIDATTGAWSYAPTADYNGSDSFTVSVTDGDGNVETQVISVTVAAVNDAATFSGDKTGSGNEDGTITGTLAVADAADGLASPLDFSVSTAASNGTATIDATTGAWSYAPTADYNGSDSFTVSVTDGDGNVETQVISITVAAVNDAPVAVNDTGSVAEDATLTVDATLGVLADDTDVDTDATSTVTAIRTGAESAETSTSGTVGTGLVGTYGTLTIAANGSYTYVADQAAADDLDAGDTVTDTFTYTVSDGSLTDTAELVITVTGTNDAPTVSSAITSAQNEGAASYQIDLLTNASDVDDSASLSVTGITYKIGTGDASENIPTGLSLSGSSLTVNPNSTAFNDLGAGQPRVILVSYNVSDGTATVAQTATITITGTNDTPSVTLGTVSSGFTEIDGVDTATNAVAFGTTGTAEIADLDLASDGIANLTITFANSTIRDGAAEQLLVGGSTITLNTTASASNLTVDSSGITWSVAVTRTGDASTGTTSVVFTNSASGGEATTAQAEALLDAIKYNNTSDTPTAGARTFQVTVSDGTATSSVATKSITVVPENDTPVIDLNGTSTGVNDSVGYTEINGADTTANDVKLGVSGTAVVTDLDGDSLANLTVSFLNSDIKDGSSEEFVLGGLHIGLVSNYTTNYLLGGVSKYTITTTVGATETTVVFTDAESATLTKADVAYLLDLVQYNNTSDAPTDGGRNFNITVSDGTDVSSVATKTITVVHENDTPVVSLSAATATYTEINGADTTSNDVSLGTAGQTEISDLDSANLSSLTVSFANSTIQNGAAEQFLVGGSTIALNASTGTTTLVSTVGGVSYAVSITNNSTNTSFVFTKVGTNTVVTKAEAEALLDAIKYNNTLDSPTAGARVFNVTVSDGTESSTAVTKTITVVPTNDTPSVSLYTASGIFTETDGEDVAGNDVAFGTTDQTEISDLDLTSDGIANLTVTFANTTIKDGASEQFTVGGSEIALNASGTTSLSNTIDGINYTATVTTGTTNTTVVFTKEGGGEVTTANAEALLDALKYNNASDSPTEGDRLFNVTVSDGSAVSAVSTQTVSVSAVNDTPTITVNTSATPAFTEVQGADTAANKVTISPNVTIADLDDAIISASVRITNPFDGDILGFTSTSSGKITGTYNSTTGTLSLVAAAGQTPSTADFQAALQSVYFNNSSDTPNTTTRTVECTITDGDAFSLVATETVTVTSTNDTPVVTTSAINIWSGTTTQTSTLSYSDLDPSASQTWTVVSGTGAAFATATDATNGKITFTVANVVDGGNITVKVTDTGSEGAATSVNKLVAVNVYDYALFDTDGTTQLAAYATFADATAAGTAGQVVKIATDNTVSTFVLPDSSVSLDVDASLETAAVSITGNDGDNTLTGTSLNDTLSGGDGDDSLVAGSGNDTLSGGAGADTLDAGLGNDVLAGGTGADSLLGGDGDDVFAYSAFSDATSSAIDEVTGDSISGGAGTDTILISTQGAYDFRTISSAMGIEKLVIDAGTATPTVIIDNKLVGAGEVLNVSSASADGTVNVILHATSLTQGTINITGYEFGDNSEFNGGTGIDTITYYGSVSDYSFSGSPDTYVKIVSDTYGVDHTLRGIEVINFVTEAAPTTVTMSARLIGAGGYAALSDAIAVASTGDLIMMAAPVAVNYAESKVIADKDLWLNVPITTLKDTGTNLSSVSTINAIGTSNTAVLDMTASGYTGDQYGYPNYTTIEVSDGGTAYMDASVLGGRAFTLTGDFRVTGTYLEVLNLDPATARSIDVLTIQDSSANLAALTPTQIATLKSTYGVDAFVGNGDISLTADQIAAFSTSSSVTLLNPNGDVTQIGSNSTAYGYGDTLDAFSSTETGYALATNVAKSVTLADVNTSNTTTYTISGQIIDGLAGNDRISGTSVATSSDALVTDYLIGGEGHDYLIGGGTDLLQGDAGDDIYIVTGANDFVLEDQGEGIDEVRTSLGTYTLTDDVDILRYTGTTVNAGFTGTGNELANRIYGGAYNDTLTGGAGDDVLWGGAGADTLSGGIGNDTIIIGTDRIAVAYYNGAYTTTASANTDPVDDYAGDSVDGGAGIDTLQFQGTANNQNLIISSTTTGIEVFKVVNIPGYTSYALDLDASALSDDSDNFAVTFNTPGSVVSGVASLADDISAKAGTDLVFNGAEMVGNAAANTLKGSAYSDVILGGEGADGLYGQGGNDYIFGEGGNDQIFGGAGDDVIVGGTGDDRAFGDLGSDIFIGGAGNDYFSGSKASEYVDSSPVDTGVDKAVVAADAKIYLSGDARFEATASVTVTSNADGTDTYEGVEVVSKGGAVTVSSGAVTVSGGTAVDLAMDFRLIASTGELLSTYSSFDAALAAARSAAATNTGLTIAVADGAAVVLDGSGEGLVSGLTIIGSGTDDAATFTGALTIDQSNVTLQGVRFETVGDVAAVTVSASGATIADVSFTGTNVATSSVGVAVGAAIGVSITGSDFTNLDTAIALADTYGAAAVITGNTIASSTVGIDINGLAAAADVTVTNNSFDSNDTALLLDKASTDYNAAASLAVEYNRFDVPVDHVGVDADGVSFSGALQTELLATLPLNTYVLAQTDTAGHTDGEAITNDGNTAMESASNYVVDGTTATGDTVVFQQDDYGLTLDMTSGSTLALDLDSDSTYTTYVVGELGEGTVYISTAIENITGTAQGDSITGSADANVLSGLEGMDVLSGGAGNDTIYGGADDDLIYGGDGNDILYSGSATLTDSVQGVGDDVLYGGAGDDTYKVGEVADQNYFVGGDGEDTAVFSRTIGSYYINRADLRFLTDVNLTSGTEDAIWGVLNNDESSLSATGSETAVDVDFASDQPIFQVEYVVNGVTIQTDYVQAENLEFTDVTLIWGTLAELESDLAISGLADAVDPDADFRTELFVTSSDPEVAFVYNGGGSPDELNTPNYVLGSLKADTIIGGDGADVVFGLAGDDKITGGLGVDTLDGGIGEDNYYITPQIYNAETGYWIGDEFQAGDIIADTGDGDAGIDQLDEVHIIDGGYVHFDYGTLTGVDEVLYDSYMAEDNGVTSSDSNQVYVTSEQFDGVDYFRSGSAAYDYLEIEFFENDTTLTATNVVGVEAVVLDTWTDGSEENRIDAAGITTDAIVYVRGGQSDTDSDSIRVDNLVADIRADGYTTVTGHSTTGIYYGDLDINLRSGAGEVRIWTGADDTTVTTRTGSLAYVDADKLTLGDLYLDGVGNVTVVNAGSITVDASKDLAFDDLDTLNPLTGTLSVTTKNYADIDILTGTNTTTVTSYYGHVDVDATELLDDKVAGQYNLILKGSSSVTVTELQGDVNASLSSGAMDITTATTLEAGHDGNVDIITGTHDTKITGTTDGLSVTVNADLLSSDAVHSDVLTLDGQADFDVDHIASGVTVDADGDGSGAALQGTLVIDTDAAAKDVLVLTGVAATTINTQSSLGGTVTVEADKLADDITLALNGAAAITVNDLVGDIDADGNGTTTGMTAGDLIVKTADNGGGSLAIHTGDTSLYLNTAADTDTKDAVTVDADMMARDTDMYIGGASNVTITGLITDLYASSAATDYATLSGSLTVTTGALTNGGGTGGAVQFVLGSGVTTVVANESGTDATTTDLVIDATALTANTLTLRGTAEIEVDHVSTNVDAGGDAESSLSPLSGMLDIDAEAGSHTFTVTTGTGRTAVTAATGNTITIAAALLDDINAVVSGAKADAELVLDGTGTVRVNDLNGDLNAEDFSGATGTSLTVNVSDLSGTGDGADSLAALEIVTGSTDTNITGNDLYDDVDTLDIRVDGSALAGQAGERLKLSGTAEYVVENNTDNQKLTLDVYDLLDNNEVTLQGVGDFELTGTSADVDASDLTGDITVRTKNTDPDAADDIIVTSGSGITTVDAVESVDKITLNAALIHDDHLDAERTIETEKTEVNVLGAGTVVVTNLKADLDASSFTGTLDVTRTAVGVDASENPYIDDVDITVGVKGASIDAGEIRNNTTYVDAHLMDADGLLTLEGADATSFLVDLVNEGAKIDARGLDGALDVYTIDGVGKTSVVEVLTGTAETTITSNAGAVDVDATALDDETLYLIGSSEYEVTHLGYNLFAENSTGAIAVTTDAISGYSSTSPFLTITTGTGNMTVNGDDSNDSDTGILDITVKADKIADASTTEVDLYLTGDAEYLITSNTTTVGGSYSEVTIDASDLGDTGGLTLSGEGNFRLVNTTQDVLAPTLEGKLTVETEGPVGGTAVANIITVTAGSGQLGVKATDSIDKITVEAANLVDDTNTYSPATYNPGTWELTAEGAGTVVVNGLAADLDAHTLGGELTVSLGDVTPADVDIWLNDGDSTINTDSSGVTLNASQLGTDDVVTLTEAGAVYLFNADAGMKVDAKTVVSGQETSYSGLLTVATAALSTGEKVFVDTGSNDTKIIGSGGGVDVDATVLADNNDLIIQGSSVVTVTGLQADVKAGATSGTISTGAIDITTVSNANLSVETGTGDIAITSASGVVTVDAASMSRSVKDADADITVDGSAKFTLSSVGTNVLVDAAQLSTANHSTDDGKLTVTTKDGATGVVITTGNAQTTVNTGSSTAGRVEVQADTMDNDIVLDLNGSSQVNVFDVIGDIDASGLSNTLYVKTADNEDAVGSSSLEDVKVTLGNASAGIVGVGSDDRIDVVANAMTTNGRVLSLAGASDVYVTGLFENLDANGSSVNGYSMAALTGDLFVTTGELTSDSQLTMYTGTGNTFINADKVDTDTNDLEDLTVDAGAMSSGVAEATLTLTGDADIYVYGASRDILATTYSGDSSVDTQLTGSLWVRANSSSNFDIVTGTHKTTVTMDSASSTVHVDAMALVEDATLSSSYEELNITGSATSSTAYVTNLVADVKADLFYGTLDVITAENASIAVIAGNRNNFISANGADAAVMVNAGAIDANYNLYARGVGDFSVTSVGNSVVIDADGSSTYTDKLTGSLDVTTASGATNVAVYTGTYTTTVEGNLGSIAVNAKELLDRESTYEMLLEGSSAMTVTNLIADVNATASSGTVSITTGDAVDNGISILTGSGAMSVTDSAASDTVSIDATKLNDNTLLTLSGDAKFTVSSLKGDAVVNSGTGLFTATLADAPDVTIDTDRTTTVNAAALAAGHTLELTGSGNVTLSGLIANLDANGVSDWNSGSELTGTLNITTSVRQTDGEVTSGGVTGDGTDPALTIWTGSNSTTVTGYDATANESSILDIVVDATKLADTNTSTVLYLGGDAEYKLVNSDTTYSTSHKEVQVNLANAAGSGKVILTGTGAYNLIETSTDIDAGIAEGPLTVTTRVASVDDIIVTAGTNILTVDAVNAGDTVAIVAANLTDDMDDNDRTGTVSKDPDSDGVDTFELTTKGAGDITVSDLSADLDASLLSGDLYVSLKTFSSFDTVDDVDIKLNSGDATINTRRLQSRDVTLDADAMAEGDTITLAGGGNIVAYKVDAGVTVDAKTGVVVGVTQVNSTGILEIYTDVLSTGEQVQVLTGEGPTTIVSTGSAADSKITVDADFLKQATTGDYLKKDLILNGSTAFWVTALGASVYATAASALVNITMEETDSVADTLWVTTGTANTVITGLDALDTIQVDAAASGSGDIITVDGSSDVIISNVSSSMDIDANGDASDTGSTALTGELTVSLTSTADSVDIWTGTKNTTVHTNISNAGHGVSIVAAALEDNQQLTLDGAANVVVTGLDGNITATSLTGSLTVTTAGAADGQISIALGSGTTTVTADALDTVTIDATQQDGNAASTDGADIITLNGNGAFVVNNLKADIDAAADGDATAGEVSLTVDLLTPEDNAITIDTDRTTLVKAGELDGTDDVLTLKGDGDITVGIYDESTGATTEGLGVITLNAAETTGSIEVYTSAIAGATSGTTQHLTATTGSGDFLIYGDDSTNATYVSGTVESGSVYSETRDIQIDSSLMTSEDRLTLGGDAEFYLTGVAAIVQASEDGIWTGHTDDGSVDVANMPLDSASISPDTAEGLGLNGIDANLTSLATGDIYITGTDAANTFLLGGGDDTIYGYGGDDYLRGGDGDDIIYAGMGDDTIYGGDGDDFLVGGSGRDGSDFISGGDGVDTACFYYSTYDTAAARYVLYLDSDGNMLSSNLDIIGQDGLDTGNNASEIAETFYYSFDRTTSGTLNQVEVIVNLESATETITDRVLSDVENLQFCNISTGGSEVLNPDDFVGKVINVNTGEKFSTIQAAIDDSDTRDDDVILAKSAVYNEEAFVSKNLTFFLQDGASGVTLTLANDYLDHTEYELAIKVMSEEDITINGNGGDNTITILDYSDLASWTQSNEGTNSGLHEIDTNEDGSADTEAFELIGGWSTAVPSVRGDGEEIFGYLSEFDNASYTINGLDGDDVIRISETSTKIHYLYGGSGDDFLSAGQGTEWLDGGSGNDILVSLGGDDRMLGGSGDDLIVLATYNDGDAGSVLDPSGDGRTLILLGGGDDQIVAAVLDPDYGIDIDAWVLDFARGDDRINLENLVDSKGGTVDLYDIIKDISGSEIGLDNYTATYDDGDAAHTDDVNVNVEGSIYLLGINTARLTSTDFVYDSDAAWLDQFHDLIGLQDVLQAV</sequence>